<feature type="compositionally biased region" description="Basic residues" evidence="1">
    <location>
        <begin position="192"/>
        <end position="202"/>
    </location>
</feature>
<comment type="caution">
    <text evidence="3">The sequence shown here is derived from an EMBL/GenBank/DDBJ whole genome shotgun (WGS) entry which is preliminary data.</text>
</comment>
<gene>
    <name evidence="3" type="ORF">B0T23DRAFT_323503</name>
</gene>
<evidence type="ECO:0000256" key="2">
    <source>
        <dbReference type="SAM" id="Phobius"/>
    </source>
</evidence>
<dbReference type="AlphaFoldDB" id="A0AAJ0I1D0"/>
<dbReference type="EMBL" id="JAULSX010000007">
    <property type="protein sequence ID" value="KAK3487548.1"/>
    <property type="molecule type" value="Genomic_DNA"/>
</dbReference>
<dbReference type="RefSeq" id="XP_062689675.1">
    <property type="nucleotide sequence ID" value="XM_062835362.1"/>
</dbReference>
<feature type="compositionally biased region" description="Polar residues" evidence="1">
    <location>
        <begin position="19"/>
        <end position="37"/>
    </location>
</feature>
<feature type="region of interest" description="Disordered" evidence="1">
    <location>
        <begin position="1"/>
        <end position="56"/>
    </location>
</feature>
<sequence length="810" mass="88894">MPNTPGQEEVHSFRDWASNPHTPTRGSPVPNETGNHFSQHHEHRPDSGPTAYGNTQYHAGYGDGLATPYSIYDVSPHPDASVVPPDLIYQRHDDETKLLQENQWQQQAKGTSKPPGFPSCHQEFNSATVPTKALQLRLLAMAMEEIMEHVPMPTLRRCMCFFPSLLLLVSRRAASHGPKQDDALWNDVSLRSKSRPKRRGHRGFQTAGMDNGSKTVYDCGRLGCLVLGYGGLTGCDELGDGPKRKSGGVASGICLAGTTREVRTLNLTFEETYEWRQPPKIDRLFEIPLSLWNTTKEPEKDTPGWFDYYTAPSPSFQNTATIGSFLEEAVMRRNAPIETCGTGWNCSFEIQFIAPAYKCTELGNGVDSIVNNLTQESGSIAPPFNMDVLLPRGKFTYYAFTSGGEYSTTQMKEAGIGGRPTMNPPFPKHLGAFRTEPIIWLGYVTLADALAKANDTRGNLPSVPSNPSDPAWNTSFVPHIFACENYESNYTVRINYTGAAQTTTVTNVTYLRPVINTTYTPHIDANDGTADNVTATPTDNYILPTSIPQYRRTAAYHSLGFMLRDQINGTVGIGDDRDLVNPIANTKAIQTMRLLDFGNNYFPYPDIQQRIQKFYEDIILSVLGHPQFASVVWAAKPGEQSGVTFNAPDANQPSLLTDQQRAYLYPCTKFRMALVYKFNARLLWIVYSISIALAVMGVVVGALALRENGGVVRDTKFSSIVAATRGSGLGRVRWTDSINGGASGGGDTVPEEVRGWRMGYGVVDAGAGDGRLEVGDGAGGGRTVYGFGFEGDVRQLRRTPSLVQLTTLGK</sequence>
<protein>
    <submittedName>
        <fullName evidence="3">Uncharacterized protein</fullName>
    </submittedName>
</protein>
<dbReference type="PANTHER" id="PTHR35041">
    <property type="entry name" value="MEDIATOR OF RNA POLYMERASE II TRANSCRIPTION SUBUNIT 1"/>
    <property type="match status" value="1"/>
</dbReference>
<keyword evidence="2" id="KW-1133">Transmembrane helix</keyword>
<organism evidence="3 4">
    <name type="scientific">Neurospora hispaniola</name>
    <dbReference type="NCBI Taxonomy" id="588809"/>
    <lineage>
        <taxon>Eukaryota</taxon>
        <taxon>Fungi</taxon>
        <taxon>Dikarya</taxon>
        <taxon>Ascomycota</taxon>
        <taxon>Pezizomycotina</taxon>
        <taxon>Sordariomycetes</taxon>
        <taxon>Sordariomycetidae</taxon>
        <taxon>Sordariales</taxon>
        <taxon>Sordariaceae</taxon>
        <taxon>Neurospora</taxon>
    </lineage>
</organism>
<dbReference type="Proteomes" id="UP001285908">
    <property type="component" value="Unassembled WGS sequence"/>
</dbReference>
<keyword evidence="2" id="KW-0472">Membrane</keyword>
<proteinExistence type="predicted"/>
<dbReference type="GeneID" id="87872984"/>
<name>A0AAJ0I1D0_9PEZI</name>
<evidence type="ECO:0000313" key="3">
    <source>
        <dbReference type="EMBL" id="KAK3487548.1"/>
    </source>
</evidence>
<accession>A0AAJ0I1D0</accession>
<feature type="region of interest" description="Disordered" evidence="1">
    <location>
        <begin position="187"/>
        <end position="207"/>
    </location>
</feature>
<evidence type="ECO:0000313" key="4">
    <source>
        <dbReference type="Proteomes" id="UP001285908"/>
    </source>
</evidence>
<reference evidence="3 4" key="1">
    <citation type="journal article" date="2023" name="Mol. Phylogenet. Evol.">
        <title>Genome-scale phylogeny and comparative genomics of the fungal order Sordariales.</title>
        <authorList>
            <person name="Hensen N."/>
            <person name="Bonometti L."/>
            <person name="Westerberg I."/>
            <person name="Brannstrom I.O."/>
            <person name="Guillou S."/>
            <person name="Cros-Aarteil S."/>
            <person name="Calhoun S."/>
            <person name="Haridas S."/>
            <person name="Kuo A."/>
            <person name="Mondo S."/>
            <person name="Pangilinan J."/>
            <person name="Riley R."/>
            <person name="LaButti K."/>
            <person name="Andreopoulos B."/>
            <person name="Lipzen A."/>
            <person name="Chen C."/>
            <person name="Yan M."/>
            <person name="Daum C."/>
            <person name="Ng V."/>
            <person name="Clum A."/>
            <person name="Steindorff A."/>
            <person name="Ohm R.A."/>
            <person name="Martin F."/>
            <person name="Silar P."/>
            <person name="Natvig D.O."/>
            <person name="Lalanne C."/>
            <person name="Gautier V."/>
            <person name="Ament-Velasquez S.L."/>
            <person name="Kruys A."/>
            <person name="Hutchinson M.I."/>
            <person name="Powell A.J."/>
            <person name="Barry K."/>
            <person name="Miller A.N."/>
            <person name="Grigoriev I.V."/>
            <person name="Debuchy R."/>
            <person name="Gladieux P."/>
            <person name="Hiltunen Thoren M."/>
            <person name="Johannesson H."/>
        </authorList>
    </citation>
    <scope>NUCLEOTIDE SEQUENCE [LARGE SCALE GENOMIC DNA]</scope>
    <source>
        <strain evidence="3 4">FGSC 10403</strain>
    </source>
</reference>
<evidence type="ECO:0000256" key="1">
    <source>
        <dbReference type="SAM" id="MobiDB-lite"/>
    </source>
</evidence>
<feature type="transmembrane region" description="Helical" evidence="2">
    <location>
        <begin position="682"/>
        <end position="705"/>
    </location>
</feature>
<keyword evidence="4" id="KW-1185">Reference proteome</keyword>
<keyword evidence="2" id="KW-0812">Transmembrane</keyword>
<dbReference type="PANTHER" id="PTHR35041:SF3">
    <property type="entry name" value="FORMYLMETHIONINE DEFORMYLASE-LIKE PROTEIN"/>
    <property type="match status" value="1"/>
</dbReference>